<dbReference type="InterPro" id="IPR036465">
    <property type="entry name" value="vWFA_dom_sf"/>
</dbReference>
<evidence type="ECO:0000259" key="1">
    <source>
        <dbReference type="Pfam" id="PF25043"/>
    </source>
</evidence>
<organism evidence="2 3">
    <name type="scientific">Vittaforma corneae (strain ATCC 50505)</name>
    <name type="common">Microsporidian parasite</name>
    <name type="synonym">Nosema corneum</name>
    <dbReference type="NCBI Taxonomy" id="993615"/>
    <lineage>
        <taxon>Eukaryota</taxon>
        <taxon>Fungi</taxon>
        <taxon>Fungi incertae sedis</taxon>
        <taxon>Microsporidia</taxon>
        <taxon>Nosematidae</taxon>
        <taxon>Vittaforma</taxon>
    </lineage>
</organism>
<dbReference type="PANTHER" id="PTHR31373">
    <property type="entry name" value="OS06G0652100 PROTEIN"/>
    <property type="match status" value="1"/>
</dbReference>
<dbReference type="VEuPathDB" id="MicrosporidiaDB:VICG_02224"/>
<dbReference type="InParanoid" id="L2GJP9"/>
<reference evidence="3" key="1">
    <citation type="submission" date="2011-05" db="EMBL/GenBank/DDBJ databases">
        <title>The genome sequence of Vittaforma corneae strain ATCC 50505.</title>
        <authorList>
            <consortium name="The Broad Institute Genome Sequencing Platform"/>
            <person name="Cuomo C."/>
            <person name="Didier E."/>
            <person name="Bowers L."/>
            <person name="Young S.K."/>
            <person name="Zeng Q."/>
            <person name="Gargeya S."/>
            <person name="Fitzgerald M."/>
            <person name="Haas B."/>
            <person name="Abouelleil A."/>
            <person name="Alvarado L."/>
            <person name="Arachchi H.M."/>
            <person name="Berlin A."/>
            <person name="Chapman S.B."/>
            <person name="Gearin G."/>
            <person name="Goldberg J."/>
            <person name="Griggs A."/>
            <person name="Gujja S."/>
            <person name="Hansen M."/>
            <person name="Heiman D."/>
            <person name="Howarth C."/>
            <person name="Larimer J."/>
            <person name="Lui A."/>
            <person name="MacDonald P.J.P."/>
            <person name="McCowen C."/>
            <person name="Montmayeur A."/>
            <person name="Murphy C."/>
            <person name="Neiman D."/>
            <person name="Pearson M."/>
            <person name="Priest M."/>
            <person name="Roberts A."/>
            <person name="Saif S."/>
            <person name="Shea T."/>
            <person name="Sisk P."/>
            <person name="Stolte C."/>
            <person name="Sykes S."/>
            <person name="Wortman J."/>
            <person name="Nusbaum C."/>
            <person name="Birren B."/>
        </authorList>
    </citation>
    <scope>NUCLEOTIDE SEQUENCE [LARGE SCALE GENOMIC DNA]</scope>
    <source>
        <strain evidence="3">ATCC 50505</strain>
    </source>
</reference>
<dbReference type="Proteomes" id="UP000011082">
    <property type="component" value="Unassembled WGS sequence"/>
</dbReference>
<dbReference type="OrthoDB" id="1149618at2759"/>
<dbReference type="Pfam" id="PF25043">
    <property type="entry name" value="DUF7788"/>
    <property type="match status" value="1"/>
</dbReference>
<gene>
    <name evidence="2" type="ORF">VICG_02224</name>
</gene>
<dbReference type="AlphaFoldDB" id="L2GJP9"/>
<evidence type="ECO:0000313" key="3">
    <source>
        <dbReference type="Proteomes" id="UP000011082"/>
    </source>
</evidence>
<accession>L2GJP9</accession>
<dbReference type="GeneID" id="19882933"/>
<dbReference type="InterPro" id="IPR011205">
    <property type="entry name" value="UCP015417_vWA"/>
</dbReference>
<proteinExistence type="predicted"/>
<sequence length="120" mass="13414">WGCNTDIGKAFELILSVAKRSEATKEDMPRVLIILSDMEFDAASVQSAGGNIFTAYEAYEHRFRSEGYEKPIVVFWNLQSRNRHVPVKFDEAGTILVSGFSPSLMRFVIGSDPLDITPRG</sequence>
<protein>
    <recommendedName>
        <fullName evidence="1">DUF7788 domain-containing protein</fullName>
    </recommendedName>
</protein>
<feature type="non-terminal residue" evidence="2">
    <location>
        <position position="1"/>
    </location>
</feature>
<dbReference type="RefSeq" id="XP_007605668.1">
    <property type="nucleotide sequence ID" value="XM_007605606.1"/>
</dbReference>
<keyword evidence="3" id="KW-1185">Reference proteome</keyword>
<dbReference type="EMBL" id="JH370307">
    <property type="protein sequence ID" value="ELA40740.1"/>
    <property type="molecule type" value="Genomic_DNA"/>
</dbReference>
<evidence type="ECO:0000313" key="2">
    <source>
        <dbReference type="EMBL" id="ELA40740.1"/>
    </source>
</evidence>
<dbReference type="InterPro" id="IPR056690">
    <property type="entry name" value="DUF7788"/>
</dbReference>
<dbReference type="SUPFAM" id="SSF53300">
    <property type="entry name" value="vWA-like"/>
    <property type="match status" value="1"/>
</dbReference>
<feature type="domain" description="DUF7788" evidence="1">
    <location>
        <begin position="1"/>
        <end position="110"/>
    </location>
</feature>
<dbReference type="HOGENOM" id="CLU_157690_0_0_1"/>
<dbReference type="PANTHER" id="PTHR31373:SF27">
    <property type="entry name" value="TROVE DOMAIN-CONTAINING PROTEIN"/>
    <property type="match status" value="1"/>
</dbReference>
<name>L2GJP9_VITCO</name>